<evidence type="ECO:0000256" key="4">
    <source>
        <dbReference type="ARBA" id="ARBA00023180"/>
    </source>
</evidence>
<evidence type="ECO:0000256" key="1">
    <source>
        <dbReference type="ARBA" id="ARBA00004609"/>
    </source>
</evidence>
<dbReference type="GO" id="GO:0098552">
    <property type="term" value="C:side of membrane"/>
    <property type="evidence" value="ECO:0007669"/>
    <property type="project" value="UniProtKB-KW"/>
</dbReference>
<protein>
    <recommendedName>
        <fullName evidence="5">1,3-beta-glucanosyltransferase</fullName>
        <ecNumber evidence="5">2.4.1.-</ecNumber>
    </recommendedName>
</protein>
<dbReference type="EMBL" id="JASAOK010000002">
    <property type="protein sequence ID" value="KAK6225373.1"/>
    <property type="molecule type" value="Genomic_DNA"/>
</dbReference>
<dbReference type="SUPFAM" id="SSF51445">
    <property type="entry name" value="(Trans)glycosidases"/>
    <property type="match status" value="1"/>
</dbReference>
<dbReference type="InterPro" id="IPR004886">
    <property type="entry name" value="Glucanosyltransferase"/>
</dbReference>
<dbReference type="PANTHER" id="PTHR31468">
    <property type="entry name" value="1,3-BETA-GLUCANOSYLTRANSFERASE GAS1"/>
    <property type="match status" value="1"/>
</dbReference>
<feature type="compositionally biased region" description="Polar residues" evidence="6">
    <location>
        <begin position="477"/>
        <end position="488"/>
    </location>
</feature>
<comment type="subcellular location">
    <subcellularLocation>
        <location evidence="1 5">Cell membrane</location>
        <topology evidence="1 5">Lipid-anchor</topology>
        <topology evidence="1 5">GPI-anchor</topology>
    </subcellularLocation>
</comment>
<accession>A0AAV9TPQ3</accession>
<organism evidence="7 8">
    <name type="scientific">Colletotrichum tabaci</name>
    <dbReference type="NCBI Taxonomy" id="1209068"/>
    <lineage>
        <taxon>Eukaryota</taxon>
        <taxon>Fungi</taxon>
        <taxon>Dikarya</taxon>
        <taxon>Ascomycota</taxon>
        <taxon>Pezizomycotina</taxon>
        <taxon>Sordariomycetes</taxon>
        <taxon>Hypocreomycetidae</taxon>
        <taxon>Glomerellales</taxon>
        <taxon>Glomerellaceae</taxon>
        <taxon>Colletotrichum</taxon>
        <taxon>Colletotrichum destructivum species complex</taxon>
    </lineage>
</organism>
<evidence type="ECO:0000313" key="7">
    <source>
        <dbReference type="EMBL" id="KAK6225373.1"/>
    </source>
</evidence>
<keyword evidence="5" id="KW-0808">Transferase</keyword>
<dbReference type="GO" id="GO:0042124">
    <property type="term" value="F:1,3-beta-glucanosyltransferase activity"/>
    <property type="evidence" value="ECO:0007669"/>
    <property type="project" value="TreeGrafter"/>
</dbReference>
<evidence type="ECO:0000313" key="8">
    <source>
        <dbReference type="Proteomes" id="UP001327957"/>
    </source>
</evidence>
<evidence type="ECO:0000256" key="3">
    <source>
        <dbReference type="ARBA" id="ARBA00022729"/>
    </source>
</evidence>
<dbReference type="Gene3D" id="3.20.20.80">
    <property type="entry name" value="Glycosidases"/>
    <property type="match status" value="1"/>
</dbReference>
<dbReference type="Pfam" id="PF03198">
    <property type="entry name" value="Glyco_hydro_72"/>
    <property type="match status" value="1"/>
</dbReference>
<dbReference type="GO" id="GO:0071970">
    <property type="term" value="P:fungal-type cell wall (1-&gt;3)-beta-D-glucan biosynthetic process"/>
    <property type="evidence" value="ECO:0007669"/>
    <property type="project" value="TreeGrafter"/>
</dbReference>
<dbReference type="EC" id="2.4.1.-" evidence="5"/>
<evidence type="ECO:0000256" key="2">
    <source>
        <dbReference type="ARBA" id="ARBA00007528"/>
    </source>
</evidence>
<keyword evidence="5" id="KW-0472">Membrane</keyword>
<dbReference type="GO" id="GO:0005886">
    <property type="term" value="C:plasma membrane"/>
    <property type="evidence" value="ECO:0007669"/>
    <property type="project" value="UniProtKB-SubCell"/>
</dbReference>
<keyword evidence="5" id="KW-0336">GPI-anchor</keyword>
<reference evidence="7 8" key="1">
    <citation type="submission" date="2023-04" db="EMBL/GenBank/DDBJ databases">
        <title>Colletotrichum tabacum stain YC1 causing leaf anthracnose on Nicotiana tabacum(L.) cv.</title>
        <authorList>
            <person name="Ji Z."/>
            <person name="Wang M."/>
            <person name="Zhang J."/>
            <person name="Wang N."/>
            <person name="Zhou Z."/>
        </authorList>
    </citation>
    <scope>NUCLEOTIDE SEQUENCE [LARGE SCALE GENOMIC DNA]</scope>
    <source>
        <strain evidence="7 8">YC1</strain>
    </source>
</reference>
<comment type="similarity">
    <text evidence="2 5">Belongs to the glycosyl hydrolase 72 family.</text>
</comment>
<keyword evidence="8" id="KW-1185">Reference proteome</keyword>
<feature type="region of interest" description="Disordered" evidence="6">
    <location>
        <begin position="472"/>
        <end position="519"/>
    </location>
</feature>
<feature type="compositionally biased region" description="Low complexity" evidence="6">
    <location>
        <begin position="493"/>
        <end position="517"/>
    </location>
</feature>
<dbReference type="Proteomes" id="UP001327957">
    <property type="component" value="Unassembled WGS sequence"/>
</dbReference>
<name>A0AAV9TPQ3_9PEZI</name>
<keyword evidence="5" id="KW-0449">Lipoprotein</keyword>
<gene>
    <name evidence="7" type="ORF">QIS74_01420</name>
</gene>
<evidence type="ECO:0000256" key="5">
    <source>
        <dbReference type="RuleBase" id="RU361209"/>
    </source>
</evidence>
<sequence length="537" mass="57985">MLVSTSQFVFCSCNRSLSQLASLVRTAGRFNGQSQETNIAKTIRARKHAKFVSCHVQTALVALSATLAAAVKPLTVKGNAFVNDAGEKFQIVGVDYQIGGSAAYDPVHNRDPLSNGDVCLRDAALLQRLGANAIRVYNLDPNLNHDACASIFNAAGMYMILDVNSPLPGESLTSVEPWTSYYAAYLNRTFAIVESFKSYPNTLAFFSGNEVMNDVKTAEFVPQYLRAVTRDLKNYVSKHADRPIPVGYSAADVREILVDSWNFLQCAENGDEKDPSRIDLFGLNSYSWCGDSDFKKSTYDQLVSDLKESSVPIFFSEFGCNQVTPRVFTEIGAIYGPDMKDLFSGGLVYEYSQEDNNFGIVKVNDDKSVELLIDYTNLATQYKKVDFKSLQAEKAPANSPKPPKCESSLIKEKGFNNNFTLPDVPPGAQELIDNGIKNKPSGKIISISDWTVKHKVYDVGGKTEITGLAVSPLADSDANTPGTNTGGSTAPVASGTSTPTGTGTASSSTPSTSNNPAVPLRPKVAAMAAPLLALLFL</sequence>
<dbReference type="AlphaFoldDB" id="A0AAV9TPQ3"/>
<comment type="function">
    <text evidence="5">Splits internally a 1,3-beta-glucan molecule and transfers the newly generated reducing end (the donor) to the non-reducing end of another 1,3-beta-glucan molecule (the acceptor) forming a 1,3-beta linkage, resulting in the elongation of 1,3-beta-glucan chains in the cell wall.</text>
</comment>
<evidence type="ECO:0000256" key="6">
    <source>
        <dbReference type="SAM" id="MobiDB-lite"/>
    </source>
</evidence>
<keyword evidence="4" id="KW-0325">Glycoprotein</keyword>
<dbReference type="GO" id="GO:0031505">
    <property type="term" value="P:fungal-type cell wall organization"/>
    <property type="evidence" value="ECO:0007669"/>
    <property type="project" value="TreeGrafter"/>
</dbReference>
<dbReference type="InterPro" id="IPR017853">
    <property type="entry name" value="GH"/>
</dbReference>
<keyword evidence="3" id="KW-0732">Signal</keyword>
<proteinExistence type="inferred from homology"/>
<comment type="caution">
    <text evidence="7">The sequence shown here is derived from an EMBL/GenBank/DDBJ whole genome shotgun (WGS) entry which is preliminary data.</text>
</comment>
<dbReference type="PANTHER" id="PTHR31468:SF4">
    <property type="entry name" value="1,3-BETA-GLUCANOSYLTRANSFERASE GAS3-RELATED"/>
    <property type="match status" value="1"/>
</dbReference>